<dbReference type="HOGENOM" id="CLU_491772_0_0_1"/>
<dbReference type="AlphaFoldDB" id="J9DPQ8"/>
<evidence type="ECO:0000313" key="1">
    <source>
        <dbReference type="EMBL" id="EJW03342.1"/>
    </source>
</evidence>
<comment type="caution">
    <text evidence="1">The sequence shown here is derived from an EMBL/GenBank/DDBJ whole genome shotgun (WGS) entry which is preliminary data.</text>
</comment>
<reference evidence="2" key="2">
    <citation type="submission" date="2015-07" db="EMBL/GenBank/DDBJ databases">
        <title>Contrasting host-pathogen interactions and genome evolution in two generalist and specialist microsporidian pathogens of mosquitoes.</title>
        <authorList>
            <consortium name="The Broad Institute Genomics Platform"/>
            <consortium name="The Broad Institute Genome Sequencing Center for Infectious Disease"/>
            <person name="Cuomo C.A."/>
            <person name="Sanscrainte N.D."/>
            <person name="Goldberg J.M."/>
            <person name="Heiman D."/>
            <person name="Young S."/>
            <person name="Zeng Q."/>
            <person name="Becnel J.J."/>
            <person name="Birren B.W."/>
        </authorList>
    </citation>
    <scope>NUCLEOTIDE SEQUENCE [LARGE SCALE GENOMIC DNA]</scope>
    <source>
        <strain evidence="2">USNM 41457</strain>
    </source>
</reference>
<name>J9DPQ8_EDHAE</name>
<dbReference type="VEuPathDB" id="MicrosporidiaDB:EDEG_02319"/>
<keyword evidence="2" id="KW-1185">Reference proteome</keyword>
<evidence type="ECO:0000313" key="2">
    <source>
        <dbReference type="Proteomes" id="UP000003163"/>
    </source>
</evidence>
<reference evidence="1 2" key="1">
    <citation type="submission" date="2011-08" db="EMBL/GenBank/DDBJ databases">
        <authorList>
            <person name="Liu Z.J."/>
            <person name="Shi F.L."/>
            <person name="Lu J.Q."/>
            <person name="Li M."/>
            <person name="Wang Z.L."/>
        </authorList>
    </citation>
    <scope>NUCLEOTIDE SEQUENCE [LARGE SCALE GENOMIC DNA]</scope>
    <source>
        <strain evidence="1 2">USNM 41457</strain>
    </source>
</reference>
<protein>
    <submittedName>
        <fullName evidence="1">Uncharacterized protein</fullName>
    </submittedName>
</protein>
<sequence>MDIFRQYFLQNIGSSQTHQNNKKNTKISINVLKYKINSIVGFFVNMESDTRKNAIENFRNEQVVNNSTDLIQNNINNLHDQTDKNTNIFDIEKHKKTIEFIKLYNKFVLNLPKVNYSSNYNTKNHTEVLDALAEFIKHFYSYLINLEYFHSRNILEECVKEAQCFQGSNIALKETLAGVYMTPNQENSKIAEYEKEKIFQLNEAKEIAKKDNESRLHAFKILKNTLLEHFHHINNFIQFRSYIDSQNFYKIKKAIEVFITDFNSFQVQFEEILNEINLIKINYMINPLSCNSVSIYSKFDEIPKDACFFSWNISTCSFQNQVQPYLNANLTSISKTSNVSHAPEYITLHDSFRRELKQLSDRINLYSLIPIKNQIVSEEQQKQELYNALKVNNDIYNCLKSYIFMINYIFTDEKIQEWIKNDTVFIAFYDIYNFFSDLGYIQSQELKKFRFQKIDDLNKLFHHLKSYSYLILDFSDNLKCIFERLVAISMCFDYYTRLRLGLLTNQLDVLCKNLEEYLISFRIYLTCSIKNFEINTSAYEMRIFLQNLNPLSDV</sequence>
<organism evidence="1 2">
    <name type="scientific">Edhazardia aedis (strain USNM 41457)</name>
    <name type="common">Microsporidian parasite</name>
    <dbReference type="NCBI Taxonomy" id="1003232"/>
    <lineage>
        <taxon>Eukaryota</taxon>
        <taxon>Fungi</taxon>
        <taxon>Fungi incertae sedis</taxon>
        <taxon>Microsporidia</taxon>
        <taxon>Edhazardia</taxon>
    </lineage>
</organism>
<dbReference type="Proteomes" id="UP000003163">
    <property type="component" value="Unassembled WGS sequence"/>
</dbReference>
<proteinExistence type="predicted"/>
<gene>
    <name evidence="1" type="ORF">EDEG_02319</name>
</gene>
<dbReference type="InParanoid" id="J9DPQ8"/>
<dbReference type="EMBL" id="AFBI03000040">
    <property type="protein sequence ID" value="EJW03342.1"/>
    <property type="molecule type" value="Genomic_DNA"/>
</dbReference>
<accession>J9DPQ8</accession>